<comment type="similarity">
    <text evidence="1">Belongs to the Ole e I family.</text>
</comment>
<feature type="signal peptide" evidence="3">
    <location>
        <begin position="1"/>
        <end position="24"/>
    </location>
</feature>
<organism evidence="4 5">
    <name type="scientific">Trifolium subterraneum</name>
    <name type="common">Subterranean clover</name>
    <dbReference type="NCBI Taxonomy" id="3900"/>
    <lineage>
        <taxon>Eukaryota</taxon>
        <taxon>Viridiplantae</taxon>
        <taxon>Streptophyta</taxon>
        <taxon>Embryophyta</taxon>
        <taxon>Tracheophyta</taxon>
        <taxon>Spermatophyta</taxon>
        <taxon>Magnoliopsida</taxon>
        <taxon>eudicotyledons</taxon>
        <taxon>Gunneridae</taxon>
        <taxon>Pentapetalae</taxon>
        <taxon>rosids</taxon>
        <taxon>fabids</taxon>
        <taxon>Fabales</taxon>
        <taxon>Fabaceae</taxon>
        <taxon>Papilionoideae</taxon>
        <taxon>50 kb inversion clade</taxon>
        <taxon>NPAAA clade</taxon>
        <taxon>Hologalegina</taxon>
        <taxon>IRL clade</taxon>
        <taxon>Trifolieae</taxon>
        <taxon>Trifolium</taxon>
    </lineage>
</organism>
<evidence type="ECO:0000256" key="1">
    <source>
        <dbReference type="ARBA" id="ARBA00010049"/>
    </source>
</evidence>
<dbReference type="AlphaFoldDB" id="A0A2Z6MF23"/>
<dbReference type="PANTHER" id="PTHR31614">
    <property type="entry name" value="PROTEIN DOWNSTREAM OF FLC-RELATED"/>
    <property type="match status" value="1"/>
</dbReference>
<dbReference type="EMBL" id="DF973426">
    <property type="protein sequence ID" value="GAU30441.1"/>
    <property type="molecule type" value="Genomic_DNA"/>
</dbReference>
<accession>A0A2Z6MF23</accession>
<dbReference type="OrthoDB" id="1896520at2759"/>
<protein>
    <recommendedName>
        <fullName evidence="6">Pollen-specific protein C13</fullName>
    </recommendedName>
</protein>
<name>A0A2Z6MF23_TRISU</name>
<evidence type="ECO:0000313" key="4">
    <source>
        <dbReference type="EMBL" id="GAU30441.1"/>
    </source>
</evidence>
<dbReference type="InterPro" id="IPR006041">
    <property type="entry name" value="Pollen_Ole_e1_allergen"/>
</dbReference>
<sequence length="160" mass="18047">MARIMVLMLLSLSLISILPLLTTAMFHVKGCVYCDTCRAGFETNATFYIQGATVGIRCQDRKTMNQVFYTEGVTDSTGTYNIIVENDHHDHICKTVLVKSPIAWCNTPDPGRNRSSIVLSHYKNGVLNHLHYANSMGYLKDEPLPQCHQLLQYYLSDSDI</sequence>
<evidence type="ECO:0000313" key="5">
    <source>
        <dbReference type="Proteomes" id="UP000242715"/>
    </source>
</evidence>
<proteinExistence type="inferred from homology"/>
<keyword evidence="3" id="KW-0732">Signal</keyword>
<feature type="chain" id="PRO_5016273328" description="Pollen-specific protein C13" evidence="3">
    <location>
        <begin position="25"/>
        <end position="160"/>
    </location>
</feature>
<gene>
    <name evidence="4" type="ORF">TSUD_392540</name>
</gene>
<dbReference type="Pfam" id="PF01190">
    <property type="entry name" value="Pollen_Ole_e_1"/>
    <property type="match status" value="1"/>
</dbReference>
<evidence type="ECO:0000256" key="3">
    <source>
        <dbReference type="SAM" id="SignalP"/>
    </source>
</evidence>
<keyword evidence="2" id="KW-1015">Disulfide bond</keyword>
<evidence type="ECO:0008006" key="6">
    <source>
        <dbReference type="Google" id="ProtNLM"/>
    </source>
</evidence>
<dbReference type="PANTHER" id="PTHR31614:SF40">
    <property type="entry name" value="PROTEIN DOWNSTREAM OF FLC"/>
    <property type="match status" value="1"/>
</dbReference>
<evidence type="ECO:0000256" key="2">
    <source>
        <dbReference type="ARBA" id="ARBA00023157"/>
    </source>
</evidence>
<dbReference type="Proteomes" id="UP000242715">
    <property type="component" value="Unassembled WGS sequence"/>
</dbReference>
<keyword evidence="5" id="KW-1185">Reference proteome</keyword>
<reference evidence="5" key="1">
    <citation type="journal article" date="2017" name="Front. Plant Sci.">
        <title>Climate Clever Clovers: New Paradigm to Reduce the Environmental Footprint of Ruminants by Breeding Low Methanogenic Forages Utilizing Haplotype Variation.</title>
        <authorList>
            <person name="Kaur P."/>
            <person name="Appels R."/>
            <person name="Bayer P.E."/>
            <person name="Keeble-Gagnere G."/>
            <person name="Wang J."/>
            <person name="Hirakawa H."/>
            <person name="Shirasawa K."/>
            <person name="Vercoe P."/>
            <person name="Stefanova K."/>
            <person name="Durmic Z."/>
            <person name="Nichols P."/>
            <person name="Revell C."/>
            <person name="Isobe S.N."/>
            <person name="Edwards D."/>
            <person name="Erskine W."/>
        </authorList>
    </citation>
    <scope>NUCLEOTIDE SEQUENCE [LARGE SCALE GENOMIC DNA]</scope>
    <source>
        <strain evidence="5">cv. Daliak</strain>
    </source>
</reference>